<dbReference type="EMBL" id="UINC01002518">
    <property type="protein sequence ID" value="SUZ97530.1"/>
    <property type="molecule type" value="Genomic_DNA"/>
</dbReference>
<protein>
    <recommendedName>
        <fullName evidence="1">DUF4369 domain-containing protein</fullName>
    </recommendedName>
</protein>
<dbReference type="AlphaFoldDB" id="A0A381S0E5"/>
<name>A0A381S0E5_9ZZZZ</name>
<accession>A0A381S0E5</accession>
<evidence type="ECO:0000313" key="2">
    <source>
        <dbReference type="EMBL" id="SUZ97530.1"/>
    </source>
</evidence>
<reference evidence="2" key="1">
    <citation type="submission" date="2018-05" db="EMBL/GenBank/DDBJ databases">
        <authorList>
            <person name="Lanie J.A."/>
            <person name="Ng W.-L."/>
            <person name="Kazmierczak K.M."/>
            <person name="Andrzejewski T.M."/>
            <person name="Davidsen T.M."/>
            <person name="Wayne K.J."/>
            <person name="Tettelin H."/>
            <person name="Glass J.I."/>
            <person name="Rusch D."/>
            <person name="Podicherti R."/>
            <person name="Tsui H.-C.T."/>
            <person name="Winkler M.E."/>
        </authorList>
    </citation>
    <scope>NUCLEOTIDE SEQUENCE</scope>
</reference>
<gene>
    <name evidence="2" type="ORF">METZ01_LOCUS50384</name>
</gene>
<sequence>MKKYSILLLLVFSCNINQENFELSGKIHGLENGTIYLIESNNNDEEIILDSTGIDYSSSFLLKSYIKEPQILTLRFGESNVNEIEFFAETGKMRLNTSNKRFQFDAKFFGSKQQSNLDEFNSYLIKFEEEDIDLLDHQIQESIKGNQKEIDSISILREKNYKRKILFIINYITNKKEEIISPYLALKYNQEIQSDYLTKIYNSYNKEISDSKYGIELKKILEK</sequence>
<evidence type="ECO:0000259" key="1">
    <source>
        <dbReference type="Pfam" id="PF14289"/>
    </source>
</evidence>
<dbReference type="InterPro" id="IPR025380">
    <property type="entry name" value="DUF4369"/>
</dbReference>
<feature type="domain" description="DUF4369" evidence="1">
    <location>
        <begin position="21"/>
        <end position="115"/>
    </location>
</feature>
<proteinExistence type="predicted"/>
<organism evidence="2">
    <name type="scientific">marine metagenome</name>
    <dbReference type="NCBI Taxonomy" id="408172"/>
    <lineage>
        <taxon>unclassified sequences</taxon>
        <taxon>metagenomes</taxon>
        <taxon>ecological metagenomes</taxon>
    </lineage>
</organism>
<dbReference type="Pfam" id="PF14289">
    <property type="entry name" value="DUF4369"/>
    <property type="match status" value="1"/>
</dbReference>